<keyword evidence="1" id="KW-0812">Transmembrane</keyword>
<sequence>MHDITSWLVTIGLLIALGFIARAPYVWQD</sequence>
<keyword evidence="1" id="KW-0472">Membrane</keyword>
<organism evidence="2 3">
    <name type="scientific">Lactiplantibacillus mudanjiangensis</name>
    <dbReference type="NCBI Taxonomy" id="1296538"/>
    <lineage>
        <taxon>Bacteria</taxon>
        <taxon>Bacillati</taxon>
        <taxon>Bacillota</taxon>
        <taxon>Bacilli</taxon>
        <taxon>Lactobacillales</taxon>
        <taxon>Lactobacillaceae</taxon>
        <taxon>Lactiplantibacillus</taxon>
    </lineage>
</organism>
<protein>
    <submittedName>
        <fullName evidence="2">Uncharacterized protein</fullName>
    </submittedName>
</protein>
<proteinExistence type="predicted"/>
<dbReference type="Proteomes" id="UP000289996">
    <property type="component" value="Unassembled WGS sequence"/>
</dbReference>
<name>A0A660E6J1_9LACO</name>
<dbReference type="AlphaFoldDB" id="A0A660E6J1"/>
<keyword evidence="3" id="KW-1185">Reference proteome</keyword>
<evidence type="ECO:0000313" key="2">
    <source>
        <dbReference type="EMBL" id="VDG28654.1"/>
    </source>
</evidence>
<feature type="transmembrane region" description="Helical" evidence="1">
    <location>
        <begin position="7"/>
        <end position="27"/>
    </location>
</feature>
<dbReference type="EMBL" id="UYIG01000121">
    <property type="protein sequence ID" value="VDG28654.1"/>
    <property type="molecule type" value="Genomic_DNA"/>
</dbReference>
<evidence type="ECO:0000313" key="3">
    <source>
        <dbReference type="Proteomes" id="UP000289996"/>
    </source>
</evidence>
<accession>A0A660E6J1</accession>
<evidence type="ECO:0000256" key="1">
    <source>
        <dbReference type="SAM" id="Phobius"/>
    </source>
</evidence>
<reference evidence="2 3" key="1">
    <citation type="submission" date="2018-11" db="EMBL/GenBank/DDBJ databases">
        <authorList>
            <person name="Wuyts S."/>
        </authorList>
    </citation>
    <scope>NUCLEOTIDE SEQUENCE [LARGE SCALE GENOMIC DNA]</scope>
    <source>
        <strain evidence="2">Lactobacillus mudanjiangensis AMBF249</strain>
    </source>
</reference>
<gene>
    <name evidence="2" type="ORF">MUDAN_MDHGFNIF_03073</name>
</gene>
<keyword evidence="1" id="KW-1133">Transmembrane helix</keyword>